<name>A0A0A9AFM8_ARUDO</name>
<sequence length="83" mass="8892">MRHRWVRLRRPSSFDAQPVGASPAPVLVRRAAAGSLQRQSSLDTPPPSAATALAPSTHLFLPPRLAVRTSTLQSANRGMVALI</sequence>
<proteinExistence type="predicted"/>
<accession>A0A0A9AFM8</accession>
<evidence type="ECO:0000313" key="2">
    <source>
        <dbReference type="EMBL" id="JAD50484.1"/>
    </source>
</evidence>
<reference evidence="2" key="2">
    <citation type="journal article" date="2015" name="Data Brief">
        <title>Shoot transcriptome of the giant reed, Arundo donax.</title>
        <authorList>
            <person name="Barrero R.A."/>
            <person name="Guerrero F.D."/>
            <person name="Moolhuijzen P."/>
            <person name="Goolsby J.A."/>
            <person name="Tidwell J."/>
            <person name="Bellgard S.E."/>
            <person name="Bellgard M.I."/>
        </authorList>
    </citation>
    <scope>NUCLEOTIDE SEQUENCE</scope>
    <source>
        <tissue evidence="2">Shoot tissue taken approximately 20 cm above the soil surface</tissue>
    </source>
</reference>
<organism evidence="2">
    <name type="scientific">Arundo donax</name>
    <name type="common">Giant reed</name>
    <name type="synonym">Donax arundinaceus</name>
    <dbReference type="NCBI Taxonomy" id="35708"/>
    <lineage>
        <taxon>Eukaryota</taxon>
        <taxon>Viridiplantae</taxon>
        <taxon>Streptophyta</taxon>
        <taxon>Embryophyta</taxon>
        <taxon>Tracheophyta</taxon>
        <taxon>Spermatophyta</taxon>
        <taxon>Magnoliopsida</taxon>
        <taxon>Liliopsida</taxon>
        <taxon>Poales</taxon>
        <taxon>Poaceae</taxon>
        <taxon>PACMAD clade</taxon>
        <taxon>Arundinoideae</taxon>
        <taxon>Arundineae</taxon>
        <taxon>Arundo</taxon>
    </lineage>
</organism>
<dbReference type="EMBL" id="GBRH01247411">
    <property type="protein sequence ID" value="JAD50484.1"/>
    <property type="molecule type" value="Transcribed_RNA"/>
</dbReference>
<protein>
    <submittedName>
        <fullName evidence="2">Uncharacterized protein</fullName>
    </submittedName>
</protein>
<feature type="region of interest" description="Disordered" evidence="1">
    <location>
        <begin position="30"/>
        <end position="55"/>
    </location>
</feature>
<evidence type="ECO:0000256" key="1">
    <source>
        <dbReference type="SAM" id="MobiDB-lite"/>
    </source>
</evidence>
<reference evidence="2" key="1">
    <citation type="submission" date="2014-09" db="EMBL/GenBank/DDBJ databases">
        <authorList>
            <person name="Magalhaes I.L.F."/>
            <person name="Oliveira U."/>
            <person name="Santos F.R."/>
            <person name="Vidigal T.H.D.A."/>
            <person name="Brescovit A.D."/>
            <person name="Santos A.J."/>
        </authorList>
    </citation>
    <scope>NUCLEOTIDE SEQUENCE</scope>
    <source>
        <tissue evidence="2">Shoot tissue taken approximately 20 cm above the soil surface</tissue>
    </source>
</reference>
<dbReference type="AlphaFoldDB" id="A0A0A9AFM8"/>